<dbReference type="KEGG" id="clt:CM240_0224"/>
<keyword evidence="2" id="KW-0812">Transmembrane</keyword>
<evidence type="ECO:0000313" key="4">
    <source>
        <dbReference type="EMBL" id="CDM67394.1"/>
    </source>
</evidence>
<feature type="transmembrane region" description="Helical" evidence="2">
    <location>
        <begin position="865"/>
        <end position="892"/>
    </location>
</feature>
<evidence type="ECO:0000256" key="2">
    <source>
        <dbReference type="SAM" id="Phobius"/>
    </source>
</evidence>
<dbReference type="Gene3D" id="3.10.620.30">
    <property type="match status" value="1"/>
</dbReference>
<evidence type="ECO:0000256" key="1">
    <source>
        <dbReference type="SAM" id="Coils"/>
    </source>
</evidence>
<reference evidence="4 5" key="1">
    <citation type="submission" date="2013-11" db="EMBL/GenBank/DDBJ databases">
        <title>Complete genome sequence of Clostridum sp. M2/40.</title>
        <authorList>
            <person name="Wibberg D."/>
            <person name="Puehler A."/>
            <person name="Schlueter A."/>
        </authorList>
    </citation>
    <scope>NUCLEOTIDE SEQUENCE [LARGE SCALE GENOMIC DNA]</scope>
    <source>
        <strain evidence="5">M2/40</strain>
    </source>
</reference>
<organism evidence="4 5">
    <name type="scientific">Clostridium bornimense</name>
    <dbReference type="NCBI Taxonomy" id="1216932"/>
    <lineage>
        <taxon>Bacteria</taxon>
        <taxon>Bacillati</taxon>
        <taxon>Bacillota</taxon>
        <taxon>Clostridia</taxon>
        <taxon>Eubacteriales</taxon>
        <taxon>Clostridiaceae</taxon>
        <taxon>Clostridium</taxon>
    </lineage>
</organism>
<dbReference type="Pfam" id="PF01841">
    <property type="entry name" value="Transglut_core"/>
    <property type="match status" value="1"/>
</dbReference>
<dbReference type="InterPro" id="IPR038765">
    <property type="entry name" value="Papain-like_cys_pep_sf"/>
</dbReference>
<proteinExistence type="predicted"/>
<dbReference type="STRING" id="1216932.CM240_0224"/>
<protein>
    <recommendedName>
        <fullName evidence="3">Transglutaminase-like domain-containing protein</fullName>
    </recommendedName>
</protein>
<gene>
    <name evidence="4" type="ORF">CM240_0224</name>
</gene>
<sequence>MKDKWKVTFKSIALTLIVIMTINCSSPGEVWREIKSNANKLWGDKETLTTVDRTKLGSLQETVSANKEKSKEAIENDNLDESKKLLEETLEAIESNEDKINKEFKNIEKYLDKNNLDVAKSRLTEVKNQFKDLVNSKDKIEEAINSDDKDKILAVLDDESIFGKDENTYKSLGDDALPHNNEEAVYVTEEATAISNDAIEYSLDKDTDDNEEYLKETLDTKITEVIKKKSDELSDNPLDIYKFVRNNVDFEAYAGSRKGAAGALEQLAGNDYDQSSLLIALLRSKNIPARYVTGTVDVSVENAMVWTGAETPKVAADMLASMGNKTTAITSGGEIVTIRIEHVWVEAYCSLCEYRGQGEVTDEKEWIPFDPSFKTYKKVEGTINSVEKDIETSDIADDFYYGGVKTEDNFGVKNIYNDDLKYAADDIKSQLEKYINEETLEGKRLIDVVGGLEIIPEEIDLLPFSIPNTLVSIDSRSSEIDNNKREKVSIEVSDTYGIGGELSLNKTAVELYGKKLTLSWIPATDSDEEIISNYGSVFDTPAYLVEVKPVIKADGEVIAEGSAIGLGQVENFSIVLDRVGLSSQSVTAVLTAGGYYALGLDYGAISENEITNIQSRMKEAEENAAEKDYYSDEVAGEILNGIIKSYFGELDSMNKISAEMSGVKDTRCLSFGISGFKPTVKYLYGTPVDLKLGSVYVDIGGDAHSVVSRDGDKEKEKSYMIKTGMIASAMESSIIEQMCGLPAVSTVSILNKATEQGETLYSVTKENVNEVLPLLNVGDYVKNEIVNVVNSGKEVTIPKNEINYYDWTGSVYIVMDNDTGAAGYMIAGGYAGGEGANDLSSVNVWEVFEHFIDGFTEGIKGAIPFIIIGTIVAIIAPEIVAVVATILCYAFIISSIVSFTELTILYAKGEYTTQEYLNFVAEIEGMLCSGLAMEKVMKSSLYKSIQEKFTNTFIKTYNVSKETVSKVWDRYGKNKADSLLGKIKSAKEAGATETELIKVTEVLTADQYSKYLEVMEKVYSKGEIEAKNIDKAKDSALRDVKNEKLSVDEIYENAVKSSISSVTDIIKAVENGDIVLSNNLQKGNYGEMKMDVYFESQGYDRISIDKVTDLNEPTHHGIDGVYYKADGEPKYIIGEAKYGSSTLGNTKDGKQMSSNWIDKRLVDAVGETNADKIIMEKMLNADNIKSQLVHISDKGEITISILDDEANIVK</sequence>
<evidence type="ECO:0000259" key="3">
    <source>
        <dbReference type="Pfam" id="PF01841"/>
    </source>
</evidence>
<dbReference type="Proteomes" id="UP000019426">
    <property type="component" value="Chromosome M2/40_rep1"/>
</dbReference>
<dbReference type="InterPro" id="IPR002931">
    <property type="entry name" value="Transglutaminase-like"/>
</dbReference>
<dbReference type="CDD" id="cd20740">
    <property type="entry name" value="PoNe_LXG_HINT-like"/>
    <property type="match status" value="1"/>
</dbReference>
<evidence type="ECO:0000313" key="5">
    <source>
        <dbReference type="Proteomes" id="UP000019426"/>
    </source>
</evidence>
<name>W6RUX4_9CLOT</name>
<feature type="coiled-coil region" evidence="1">
    <location>
        <begin position="76"/>
        <end position="143"/>
    </location>
</feature>
<keyword evidence="2" id="KW-0472">Membrane</keyword>
<dbReference type="RefSeq" id="WP_162148679.1">
    <property type="nucleotide sequence ID" value="NZ_HG917868.1"/>
</dbReference>
<feature type="domain" description="Transglutaminase-like" evidence="3">
    <location>
        <begin position="224"/>
        <end position="371"/>
    </location>
</feature>
<dbReference type="HOGENOM" id="CLU_003803_0_0_9"/>
<accession>W6RUX4</accession>
<dbReference type="PATRIC" id="fig|1216932.3.peg.204"/>
<keyword evidence="2" id="KW-1133">Transmembrane helix</keyword>
<keyword evidence="5" id="KW-1185">Reference proteome</keyword>
<dbReference type="eggNOG" id="COG1305">
    <property type="taxonomic scope" value="Bacteria"/>
</dbReference>
<dbReference type="AlphaFoldDB" id="W6RUX4"/>
<dbReference type="EMBL" id="HG917868">
    <property type="protein sequence ID" value="CDM67394.1"/>
    <property type="molecule type" value="Genomic_DNA"/>
</dbReference>
<dbReference type="SUPFAM" id="SSF54001">
    <property type="entry name" value="Cysteine proteinases"/>
    <property type="match status" value="1"/>
</dbReference>
<keyword evidence="1" id="KW-0175">Coiled coil</keyword>